<evidence type="ECO:0000256" key="1">
    <source>
        <dbReference type="ARBA" id="ARBA00004651"/>
    </source>
</evidence>
<dbReference type="eggNOG" id="arCOG04540">
    <property type="taxonomic scope" value="Archaea"/>
</dbReference>
<keyword evidence="6 8" id="KW-0472">Membrane</keyword>
<feature type="region of interest" description="Disordered" evidence="7">
    <location>
        <begin position="1"/>
        <end position="29"/>
    </location>
</feature>
<dbReference type="GO" id="GO:0022857">
    <property type="term" value="F:transmembrane transporter activity"/>
    <property type="evidence" value="ECO:0007669"/>
    <property type="project" value="InterPro"/>
</dbReference>
<feature type="transmembrane region" description="Helical" evidence="8">
    <location>
        <begin position="387"/>
        <end position="406"/>
    </location>
</feature>
<feature type="transmembrane region" description="Helical" evidence="8">
    <location>
        <begin position="301"/>
        <end position="321"/>
    </location>
</feature>
<evidence type="ECO:0000256" key="2">
    <source>
        <dbReference type="ARBA" id="ARBA00022448"/>
    </source>
</evidence>
<keyword evidence="4 8" id="KW-0812">Transmembrane</keyword>
<evidence type="ECO:0000256" key="8">
    <source>
        <dbReference type="SAM" id="Phobius"/>
    </source>
</evidence>
<feature type="transmembrane region" description="Helical" evidence="8">
    <location>
        <begin position="488"/>
        <end position="507"/>
    </location>
</feature>
<feature type="compositionally biased region" description="Basic and acidic residues" evidence="7">
    <location>
        <begin position="15"/>
        <end position="29"/>
    </location>
</feature>
<feature type="compositionally biased region" description="Basic and acidic residues" evidence="7">
    <location>
        <begin position="563"/>
        <end position="572"/>
    </location>
</feature>
<evidence type="ECO:0000256" key="3">
    <source>
        <dbReference type="ARBA" id="ARBA00022475"/>
    </source>
</evidence>
<organism evidence="9 10">
    <name type="scientific">Halorhabdus utahensis (strain DSM 12940 / JCM 11049 / AX-2)</name>
    <dbReference type="NCBI Taxonomy" id="519442"/>
    <lineage>
        <taxon>Archaea</taxon>
        <taxon>Methanobacteriati</taxon>
        <taxon>Methanobacteriota</taxon>
        <taxon>Stenosarchaea group</taxon>
        <taxon>Halobacteria</taxon>
        <taxon>Halobacteriales</taxon>
        <taxon>Haloarculaceae</taxon>
        <taxon>Halorhabdus</taxon>
    </lineage>
</organism>
<evidence type="ECO:0000256" key="4">
    <source>
        <dbReference type="ARBA" id="ARBA00022692"/>
    </source>
</evidence>
<evidence type="ECO:0000256" key="7">
    <source>
        <dbReference type="SAM" id="MobiDB-lite"/>
    </source>
</evidence>
<dbReference type="InterPro" id="IPR000060">
    <property type="entry name" value="BCCT_transptr"/>
</dbReference>
<dbReference type="PANTHER" id="PTHR30047:SF7">
    <property type="entry name" value="HIGH-AFFINITY CHOLINE TRANSPORT PROTEIN"/>
    <property type="match status" value="1"/>
</dbReference>
<feature type="transmembrane region" description="Helical" evidence="8">
    <location>
        <begin position="513"/>
        <end position="536"/>
    </location>
</feature>
<dbReference type="STRING" id="519442.Huta_2077"/>
<feature type="transmembrane region" description="Helical" evidence="8">
    <location>
        <begin position="441"/>
        <end position="461"/>
    </location>
</feature>
<dbReference type="HOGENOM" id="CLU_010118_5_2_2"/>
<dbReference type="PANTHER" id="PTHR30047">
    <property type="entry name" value="HIGH-AFFINITY CHOLINE TRANSPORT PROTEIN-RELATED"/>
    <property type="match status" value="1"/>
</dbReference>
<feature type="transmembrane region" description="Helical" evidence="8">
    <location>
        <begin position="358"/>
        <end position="375"/>
    </location>
</feature>
<evidence type="ECO:0000256" key="6">
    <source>
        <dbReference type="ARBA" id="ARBA00023136"/>
    </source>
</evidence>
<feature type="transmembrane region" description="Helical" evidence="8">
    <location>
        <begin position="267"/>
        <end position="289"/>
    </location>
</feature>
<dbReference type="EMBL" id="CP001687">
    <property type="protein sequence ID" value="ACV12244.1"/>
    <property type="molecule type" value="Genomic_DNA"/>
</dbReference>
<keyword evidence="5 8" id="KW-1133">Transmembrane helix</keyword>
<feature type="region of interest" description="Disordered" evidence="7">
    <location>
        <begin position="541"/>
        <end position="572"/>
    </location>
</feature>
<keyword evidence="2" id="KW-0813">Transport</keyword>
<dbReference type="KEGG" id="hut:Huta_2077"/>
<evidence type="ECO:0000256" key="5">
    <source>
        <dbReference type="ARBA" id="ARBA00022989"/>
    </source>
</evidence>
<dbReference type="Pfam" id="PF02028">
    <property type="entry name" value="BCCT"/>
    <property type="match status" value="1"/>
</dbReference>
<protein>
    <submittedName>
        <fullName evidence="9">Choline/carnitine/betaine transporter</fullName>
    </submittedName>
</protein>
<gene>
    <name evidence="9" type="ordered locus">Huta_2077</name>
</gene>
<sequence>MTDDDDETGSPPSPEQRRSTHEETRHSRETTVRWFGTEFDPVVLVGSLAIIVVGVVLTVGFGDQASVAYRATFAFVNESFGWLYVLAVNVFLVALVAIGLSDYGTIRLGGPDAEPEFSTLGWVAMLFSSGMGVGLLFFGVAEPISHFVSGGGSFFDVPPNTPEAGRAATALTMFHWGLHPWGIYGIVGLALGYFSYNRGLPLSFRSIFYPLVGERIHGWAGRLIDLAAVVATVVGLATATGLAALQITAGVDFLTTTYLGTALATDVWTAATIATALIGVTVVSTWLGLENGIRRLSKLNVVLMVALLVVVLLVGDTVHLFDVFLEGVGTYLGNFVELSLYTEAFAGEAAGWQHAYTIFYWGFWTVWSPFVGLFIARISRGRTIREFVGGVLVVPVLFSLGWMAVFNGSALFVELSVAEGAISGPLQEHGPAVALFEMFSVYPLAFLTAAIATFNLMTFLVTSADSGSLVASYLTTSGTREPTTGQRVLWPLVIGATAIVLLFGNGLRALKTAVIAAGLPFSLVILLMVYSLTVGLRRDTQHDRPGDADRPQRGESDGQDSSRTAEDRSGDE</sequence>
<dbReference type="RefSeq" id="WP_015789815.1">
    <property type="nucleotide sequence ID" value="NC_013158.1"/>
</dbReference>
<dbReference type="GO" id="GO:0005886">
    <property type="term" value="C:plasma membrane"/>
    <property type="evidence" value="ECO:0007669"/>
    <property type="project" value="UniProtKB-SubCell"/>
</dbReference>
<feature type="transmembrane region" description="Helical" evidence="8">
    <location>
        <begin position="223"/>
        <end position="247"/>
    </location>
</feature>
<keyword evidence="3" id="KW-1003">Cell membrane</keyword>
<dbReference type="OrthoDB" id="141573at2157"/>
<dbReference type="NCBIfam" id="TIGR00842">
    <property type="entry name" value="bcct"/>
    <property type="match status" value="1"/>
</dbReference>
<feature type="transmembrane region" description="Helical" evidence="8">
    <location>
        <begin position="42"/>
        <end position="61"/>
    </location>
</feature>
<feature type="transmembrane region" description="Helical" evidence="8">
    <location>
        <begin position="81"/>
        <end position="100"/>
    </location>
</feature>
<dbReference type="GeneID" id="8384371"/>
<evidence type="ECO:0000313" key="9">
    <source>
        <dbReference type="EMBL" id="ACV12244.1"/>
    </source>
</evidence>
<evidence type="ECO:0000313" key="10">
    <source>
        <dbReference type="Proteomes" id="UP000002071"/>
    </source>
</evidence>
<accession>C7NTZ9</accession>
<dbReference type="Proteomes" id="UP000002071">
    <property type="component" value="Chromosome"/>
</dbReference>
<keyword evidence="10" id="KW-1185">Reference proteome</keyword>
<name>C7NTZ9_HALUD</name>
<dbReference type="AlphaFoldDB" id="C7NTZ9"/>
<comment type="subcellular location">
    <subcellularLocation>
        <location evidence="1">Cell membrane</location>
        <topology evidence="1">Multi-pass membrane protein</topology>
    </subcellularLocation>
</comment>
<feature type="compositionally biased region" description="Basic and acidic residues" evidence="7">
    <location>
        <begin position="541"/>
        <end position="556"/>
    </location>
</feature>
<feature type="transmembrane region" description="Helical" evidence="8">
    <location>
        <begin position="120"/>
        <end position="141"/>
    </location>
</feature>
<proteinExistence type="predicted"/>
<reference evidence="9 10" key="1">
    <citation type="journal article" date="2009" name="Stand. Genomic Sci.">
        <title>Complete genome sequence of Halorhabdus utahensis type strain (AX-2).</title>
        <authorList>
            <person name="Anderson I."/>
            <person name="Tindall B.J."/>
            <person name="Pomrenke H."/>
            <person name="Goker M."/>
            <person name="Lapidus A."/>
            <person name="Nolan M."/>
            <person name="Copeland A."/>
            <person name="Glavina Del Rio T."/>
            <person name="Chen F."/>
            <person name="Tice H."/>
            <person name="Cheng J.F."/>
            <person name="Lucas S."/>
            <person name="Chertkov O."/>
            <person name="Bruce D."/>
            <person name="Brettin T."/>
            <person name="Detter J.C."/>
            <person name="Han C."/>
            <person name="Goodwin L."/>
            <person name="Land M."/>
            <person name="Hauser L."/>
            <person name="Chang Y.J."/>
            <person name="Jeffries C.D."/>
            <person name="Pitluck S."/>
            <person name="Pati A."/>
            <person name="Mavromatis K."/>
            <person name="Ivanova N."/>
            <person name="Ovchinnikova G."/>
            <person name="Chen A."/>
            <person name="Palaniappan K."/>
            <person name="Chain P."/>
            <person name="Rohde M."/>
            <person name="Bristow J."/>
            <person name="Eisen J.A."/>
            <person name="Markowitz V."/>
            <person name="Hugenholtz P."/>
            <person name="Kyrpides N.C."/>
            <person name="Klenk H.P."/>
        </authorList>
    </citation>
    <scope>NUCLEOTIDE SEQUENCE [LARGE SCALE GENOMIC DNA]</scope>
    <source>
        <strain evidence="10">DSM 12940 / JCM 11049 / AX-2</strain>
    </source>
</reference>